<name>A0ABP9Z569_9FUNG</name>
<evidence type="ECO:0000313" key="3">
    <source>
        <dbReference type="EMBL" id="GAA5814265.1"/>
    </source>
</evidence>
<feature type="transmembrane region" description="Helical" evidence="2">
    <location>
        <begin position="417"/>
        <end position="435"/>
    </location>
</feature>
<evidence type="ECO:0000256" key="2">
    <source>
        <dbReference type="SAM" id="Phobius"/>
    </source>
</evidence>
<proteinExistence type="predicted"/>
<gene>
    <name evidence="3" type="ORF">MFLAVUS_007759</name>
</gene>
<keyword evidence="4" id="KW-1185">Reference proteome</keyword>
<feature type="region of interest" description="Disordered" evidence="1">
    <location>
        <begin position="19"/>
        <end position="55"/>
    </location>
</feature>
<dbReference type="EMBL" id="BAABUK010000020">
    <property type="protein sequence ID" value="GAA5814265.1"/>
    <property type="molecule type" value="Genomic_DNA"/>
</dbReference>
<dbReference type="Proteomes" id="UP001473302">
    <property type="component" value="Unassembled WGS sequence"/>
</dbReference>
<feature type="transmembrane region" description="Helical" evidence="2">
    <location>
        <begin position="258"/>
        <end position="280"/>
    </location>
</feature>
<keyword evidence="2" id="KW-0812">Transmembrane</keyword>
<evidence type="ECO:0000256" key="1">
    <source>
        <dbReference type="SAM" id="MobiDB-lite"/>
    </source>
</evidence>
<protein>
    <submittedName>
        <fullName evidence="3">Uncharacterized protein</fullName>
    </submittedName>
</protein>
<feature type="transmembrane region" description="Helical" evidence="2">
    <location>
        <begin position="356"/>
        <end position="380"/>
    </location>
</feature>
<feature type="transmembrane region" description="Helical" evidence="2">
    <location>
        <begin position="170"/>
        <end position="190"/>
    </location>
</feature>
<reference evidence="3 4" key="1">
    <citation type="submission" date="2024-04" db="EMBL/GenBank/DDBJ databases">
        <title>genome sequences of Mucor flavus KT1a and Helicostylum pulchrum KT1b strains isolated from the surface of a dry-aged beef.</title>
        <authorList>
            <person name="Toyotome T."/>
            <person name="Hosono M."/>
            <person name="Torimaru M."/>
            <person name="Fukuda K."/>
            <person name="Mikami N."/>
        </authorList>
    </citation>
    <scope>NUCLEOTIDE SEQUENCE [LARGE SCALE GENOMIC DNA]</scope>
    <source>
        <strain evidence="3 4">KT1a</strain>
    </source>
</reference>
<accession>A0ABP9Z569</accession>
<keyword evidence="2" id="KW-0472">Membrane</keyword>
<sequence length="692" mass="79464">MQDSFFKLFGSVRLVQEVTRSNQSSNSTSSSNLTVDSESTLLDPSSTVESNAPKPIIEDTIVEKQEDQPKPKQKHMYVQQDIHQPALQQQQQQQQLFSCWSATQPIPISFSTVSSPTVLNNHNKPRNLLSASRKNTKYTIRHYRTRQASISDRKQKEQVDGQKSKSQKLLCLWPLPTLTRYMILITLFISTLNFLDILDLSCAAPSYVIHQLDFKNLVLSPFLFDWTFPGLVLFGWNVLILGLFEESLAHMLGGTRRFIGLLSFMFFVVSALRLLLGFIFSKSTGWAFPSLFFSNSMHECSQGLAPFLFGLLVVQSLSIDDKYILIYGQEESQKITVRKLTLQFIMCLVNYTTRNILWWSISGLLTGFLATIIFQTLLACEKREDATKVKDLNEFITLEHYRRTPLWRLIWSAIKKGFIVVILIFPVLMACNSYYTREFIVTSAELNTVSQDKYLFTMVFMTAPRRGDPAYLSRTIESYLENWPEYPAADSPYSRMQAIVYTHFTNHTQFELAQHHFSNTVKGQRYLKWIHNDGNEWNQRLHVSKALDFVTANYQSTYYALMEDDFPVCGNKEWHEIENVIYKAQKNVPSHCGVFVGTGGSGLFLRPDLARLASQLLLQYVDTPPDIIIQKCLMGLLPECAHCSDSLVTSKTLLMYHIGYNTSTSDDRVYKKDEFQCGWRHPFNGDPRVITL</sequence>
<evidence type="ECO:0000313" key="4">
    <source>
        <dbReference type="Proteomes" id="UP001473302"/>
    </source>
</evidence>
<keyword evidence="2" id="KW-1133">Transmembrane helix</keyword>
<feature type="compositionally biased region" description="Low complexity" evidence="1">
    <location>
        <begin position="21"/>
        <end position="40"/>
    </location>
</feature>
<comment type="caution">
    <text evidence="3">The sequence shown here is derived from an EMBL/GenBank/DDBJ whole genome shotgun (WGS) entry which is preliminary data.</text>
</comment>
<organism evidence="3 4">
    <name type="scientific">Mucor flavus</name>
    <dbReference type="NCBI Taxonomy" id="439312"/>
    <lineage>
        <taxon>Eukaryota</taxon>
        <taxon>Fungi</taxon>
        <taxon>Fungi incertae sedis</taxon>
        <taxon>Mucoromycota</taxon>
        <taxon>Mucoromycotina</taxon>
        <taxon>Mucoromycetes</taxon>
        <taxon>Mucorales</taxon>
        <taxon>Mucorineae</taxon>
        <taxon>Mucoraceae</taxon>
        <taxon>Mucor</taxon>
    </lineage>
</organism>
<feature type="transmembrane region" description="Helical" evidence="2">
    <location>
        <begin position="226"/>
        <end position="246"/>
    </location>
</feature>